<protein>
    <submittedName>
        <fullName evidence="2">Uncharacterized protein</fullName>
    </submittedName>
</protein>
<evidence type="ECO:0000256" key="1">
    <source>
        <dbReference type="SAM" id="MobiDB-lite"/>
    </source>
</evidence>
<comment type="caution">
    <text evidence="2">The sequence shown here is derived from an EMBL/GenBank/DDBJ whole genome shotgun (WGS) entry which is preliminary data.</text>
</comment>
<feature type="region of interest" description="Disordered" evidence="1">
    <location>
        <begin position="54"/>
        <end position="82"/>
    </location>
</feature>
<proteinExistence type="predicted"/>
<dbReference type="AlphaFoldDB" id="A0A0D8J2U4"/>
<sequence>MPRRLNARRFGGAGVRRISPFAGDTGRQRPRPHTGRAPACPAACGKICAQPASSIRTAPPTTASVQGGGARRPAACRKTAAK</sequence>
<keyword evidence="3" id="KW-1185">Reference proteome</keyword>
<dbReference type="Proteomes" id="UP000032483">
    <property type="component" value="Unassembled WGS sequence"/>
</dbReference>
<accession>A0A0D8J2U4</accession>
<gene>
    <name evidence="2" type="ORF">TQ39_08115</name>
</gene>
<evidence type="ECO:0000313" key="2">
    <source>
        <dbReference type="EMBL" id="KJF40128.1"/>
    </source>
</evidence>
<feature type="region of interest" description="Disordered" evidence="1">
    <location>
        <begin position="1"/>
        <end position="40"/>
    </location>
</feature>
<organism evidence="2 3">
    <name type="scientific">Ruthenibacterium lactatiformans</name>
    <dbReference type="NCBI Taxonomy" id="1550024"/>
    <lineage>
        <taxon>Bacteria</taxon>
        <taxon>Bacillati</taxon>
        <taxon>Bacillota</taxon>
        <taxon>Clostridia</taxon>
        <taxon>Eubacteriales</taxon>
        <taxon>Oscillospiraceae</taxon>
        <taxon>Ruthenibacterium</taxon>
    </lineage>
</organism>
<dbReference type="EMBL" id="JXXK01000009">
    <property type="protein sequence ID" value="KJF40128.1"/>
    <property type="molecule type" value="Genomic_DNA"/>
</dbReference>
<evidence type="ECO:0000313" key="3">
    <source>
        <dbReference type="Proteomes" id="UP000032483"/>
    </source>
</evidence>
<reference evidence="2" key="1">
    <citation type="submission" date="2015-02" db="EMBL/GenBank/DDBJ databases">
        <title>A novel member of the family Ruminococcaceae isolated from human feces.</title>
        <authorList>
            <person name="Shkoporov A.N."/>
            <person name="Chaplin A.V."/>
            <person name="Motuzova O.V."/>
            <person name="Kafarskaia L.I."/>
            <person name="Khokhlova E.V."/>
            <person name="Efimov B.A."/>
        </authorList>
    </citation>
    <scope>NUCLEOTIDE SEQUENCE [LARGE SCALE GENOMIC DNA]</scope>
    <source>
        <strain evidence="2">585-1</strain>
    </source>
</reference>
<name>A0A0D8J2U4_9FIRM</name>
<feature type="compositionally biased region" description="Polar residues" evidence="1">
    <location>
        <begin position="54"/>
        <end position="65"/>
    </location>
</feature>